<keyword evidence="3" id="KW-0813">Transport</keyword>
<proteinExistence type="inferred from homology"/>
<dbReference type="InterPro" id="IPR017871">
    <property type="entry name" value="ABC_transporter-like_CS"/>
</dbReference>
<evidence type="ECO:0000256" key="3">
    <source>
        <dbReference type="ARBA" id="ARBA00022448"/>
    </source>
</evidence>
<keyword evidence="5" id="KW-0547">Nucleotide-binding</keyword>
<evidence type="ECO:0000256" key="4">
    <source>
        <dbReference type="ARBA" id="ARBA00022475"/>
    </source>
</evidence>
<sequence length="243" mass="26846">MISLKHVSKSFGPLKAVDDASLEVKKGEIICLIGPSGSGKSTLLRCIAGLEDPEEGEVWIDGERLDLHSKDQKKLEKLRIKMGFVFQHFNLFPHMTVLENLTLAPIQVLGMDKAAAEQRAMELLARVGLADKRDAYPSKLSGGQKQRVAIARSLCMDPEIMLFDEPTSALDPEMVGEVLDVMKELAKAGMTMVLVTHEMGFAREVATRVIFLADGKMLEENTPAELFANPQNPRLKDFLSKVL</sequence>
<dbReference type="InterPro" id="IPR030679">
    <property type="entry name" value="ABC_ATPase_HisP-typ"/>
</dbReference>
<evidence type="ECO:0000256" key="6">
    <source>
        <dbReference type="ARBA" id="ARBA00022840"/>
    </source>
</evidence>
<evidence type="ECO:0000313" key="11">
    <source>
        <dbReference type="Proteomes" id="UP000724149"/>
    </source>
</evidence>
<keyword evidence="4" id="KW-1003">Cell membrane</keyword>
<dbReference type="PROSITE" id="PS50893">
    <property type="entry name" value="ABC_TRANSPORTER_2"/>
    <property type="match status" value="1"/>
</dbReference>
<dbReference type="PIRSF" id="PIRSF039085">
    <property type="entry name" value="ABC_ATPase_HisP"/>
    <property type="match status" value="1"/>
</dbReference>
<comment type="subcellular location">
    <subcellularLocation>
        <location evidence="1">Cell membrane</location>
        <topology evidence="1">Peripheral membrane protein</topology>
    </subcellularLocation>
</comment>
<keyword evidence="8" id="KW-0472">Membrane</keyword>
<comment type="similarity">
    <text evidence="2">Belongs to the ABC transporter superfamily.</text>
</comment>
<protein>
    <submittedName>
        <fullName evidence="10">Amino acid ABC transporter ATP-binding protein</fullName>
    </submittedName>
</protein>
<evidence type="ECO:0000259" key="9">
    <source>
        <dbReference type="PROSITE" id="PS50893"/>
    </source>
</evidence>
<evidence type="ECO:0000256" key="8">
    <source>
        <dbReference type="ARBA" id="ARBA00023136"/>
    </source>
</evidence>
<organism evidence="10 11">
    <name type="scientific">Hydrogenoanaerobacterium saccharovorans</name>
    <dbReference type="NCBI Taxonomy" id="474960"/>
    <lineage>
        <taxon>Bacteria</taxon>
        <taxon>Bacillati</taxon>
        <taxon>Bacillota</taxon>
        <taxon>Clostridia</taxon>
        <taxon>Eubacteriales</taxon>
        <taxon>Oscillospiraceae</taxon>
        <taxon>Hydrogenoanaerobacterium</taxon>
    </lineage>
</organism>
<dbReference type="SMART" id="SM00382">
    <property type="entry name" value="AAA"/>
    <property type="match status" value="1"/>
</dbReference>
<dbReference type="PANTHER" id="PTHR43166">
    <property type="entry name" value="AMINO ACID IMPORT ATP-BINDING PROTEIN"/>
    <property type="match status" value="1"/>
</dbReference>
<keyword evidence="6 10" id="KW-0067">ATP-binding</keyword>
<name>A0ABS2GLV1_9FIRM</name>
<dbReference type="EMBL" id="JACSNR010000001">
    <property type="protein sequence ID" value="MBM6922513.1"/>
    <property type="molecule type" value="Genomic_DNA"/>
</dbReference>
<dbReference type="Pfam" id="PF00005">
    <property type="entry name" value="ABC_tran"/>
    <property type="match status" value="1"/>
</dbReference>
<gene>
    <name evidence="10" type="ORF">H9X81_02230</name>
</gene>
<dbReference type="PANTHER" id="PTHR43166:SF9">
    <property type="entry name" value="GLUTAMATE_ASPARTATE IMPORT ATP-BINDING PROTEIN GLTL"/>
    <property type="match status" value="1"/>
</dbReference>
<dbReference type="GO" id="GO:0005524">
    <property type="term" value="F:ATP binding"/>
    <property type="evidence" value="ECO:0007669"/>
    <property type="project" value="UniProtKB-KW"/>
</dbReference>
<dbReference type="RefSeq" id="WP_177502533.1">
    <property type="nucleotide sequence ID" value="NZ_JACSNR010000001.1"/>
</dbReference>
<keyword evidence="7" id="KW-0029">Amino-acid transport</keyword>
<dbReference type="CDD" id="cd03262">
    <property type="entry name" value="ABC_HisP_GlnQ"/>
    <property type="match status" value="1"/>
</dbReference>
<accession>A0ABS2GLV1</accession>
<dbReference type="InterPro" id="IPR003593">
    <property type="entry name" value="AAA+_ATPase"/>
</dbReference>
<reference evidence="10 11" key="1">
    <citation type="journal article" date="2021" name="Sci. Rep.">
        <title>The distribution of antibiotic resistance genes in chicken gut microbiota commensals.</title>
        <authorList>
            <person name="Juricova H."/>
            <person name="Matiasovicova J."/>
            <person name="Kubasova T."/>
            <person name="Cejkova D."/>
            <person name="Rychlik I."/>
        </authorList>
    </citation>
    <scope>NUCLEOTIDE SEQUENCE [LARGE SCALE GENOMIC DNA]</scope>
    <source>
        <strain evidence="10 11">An564</strain>
    </source>
</reference>
<comment type="caution">
    <text evidence="10">The sequence shown here is derived from an EMBL/GenBank/DDBJ whole genome shotgun (WGS) entry which is preliminary data.</text>
</comment>
<evidence type="ECO:0000256" key="5">
    <source>
        <dbReference type="ARBA" id="ARBA00022741"/>
    </source>
</evidence>
<evidence type="ECO:0000256" key="7">
    <source>
        <dbReference type="ARBA" id="ARBA00022970"/>
    </source>
</evidence>
<evidence type="ECO:0000256" key="1">
    <source>
        <dbReference type="ARBA" id="ARBA00004202"/>
    </source>
</evidence>
<feature type="domain" description="ABC transporter" evidence="9">
    <location>
        <begin position="2"/>
        <end position="239"/>
    </location>
</feature>
<dbReference type="Gene3D" id="3.40.50.300">
    <property type="entry name" value="P-loop containing nucleotide triphosphate hydrolases"/>
    <property type="match status" value="1"/>
</dbReference>
<dbReference type="SUPFAM" id="SSF52540">
    <property type="entry name" value="P-loop containing nucleoside triphosphate hydrolases"/>
    <property type="match status" value="1"/>
</dbReference>
<dbReference type="InterPro" id="IPR027417">
    <property type="entry name" value="P-loop_NTPase"/>
</dbReference>
<dbReference type="PROSITE" id="PS00211">
    <property type="entry name" value="ABC_TRANSPORTER_1"/>
    <property type="match status" value="1"/>
</dbReference>
<dbReference type="InterPro" id="IPR003439">
    <property type="entry name" value="ABC_transporter-like_ATP-bd"/>
</dbReference>
<dbReference type="InterPro" id="IPR050086">
    <property type="entry name" value="MetN_ABC_transporter-like"/>
</dbReference>
<evidence type="ECO:0000256" key="2">
    <source>
        <dbReference type="ARBA" id="ARBA00005417"/>
    </source>
</evidence>
<evidence type="ECO:0000313" key="10">
    <source>
        <dbReference type="EMBL" id="MBM6922513.1"/>
    </source>
</evidence>
<dbReference type="Proteomes" id="UP000724149">
    <property type="component" value="Unassembled WGS sequence"/>
</dbReference>
<keyword evidence="11" id="KW-1185">Reference proteome</keyword>